<dbReference type="AlphaFoldDB" id="A0A9N9FDA3"/>
<proteinExistence type="predicted"/>
<sequence>MLSSTRTVIDNSSGFGPSLLQVIDSTEGYQLPNTTLEIPAPESFCLPPIYELDISVPHFVLRRRNAIVEAVLETPLE</sequence>
<name>A0A9N9FDA3_FUNMO</name>
<organism evidence="1 2">
    <name type="scientific">Funneliformis mosseae</name>
    <name type="common">Endomycorrhizal fungus</name>
    <name type="synonym">Glomus mosseae</name>
    <dbReference type="NCBI Taxonomy" id="27381"/>
    <lineage>
        <taxon>Eukaryota</taxon>
        <taxon>Fungi</taxon>
        <taxon>Fungi incertae sedis</taxon>
        <taxon>Mucoromycota</taxon>
        <taxon>Glomeromycotina</taxon>
        <taxon>Glomeromycetes</taxon>
        <taxon>Glomerales</taxon>
        <taxon>Glomeraceae</taxon>
        <taxon>Funneliformis</taxon>
    </lineage>
</organism>
<reference evidence="1" key="1">
    <citation type="submission" date="2021-06" db="EMBL/GenBank/DDBJ databases">
        <authorList>
            <person name="Kallberg Y."/>
            <person name="Tangrot J."/>
            <person name="Rosling A."/>
        </authorList>
    </citation>
    <scope>NUCLEOTIDE SEQUENCE</scope>
    <source>
        <strain evidence="1">87-6 pot B 2015</strain>
    </source>
</reference>
<dbReference type="Proteomes" id="UP000789375">
    <property type="component" value="Unassembled WGS sequence"/>
</dbReference>
<protein>
    <submittedName>
        <fullName evidence="1">7567_t:CDS:1</fullName>
    </submittedName>
</protein>
<evidence type="ECO:0000313" key="2">
    <source>
        <dbReference type="Proteomes" id="UP000789375"/>
    </source>
</evidence>
<keyword evidence="2" id="KW-1185">Reference proteome</keyword>
<comment type="caution">
    <text evidence="1">The sequence shown here is derived from an EMBL/GenBank/DDBJ whole genome shotgun (WGS) entry which is preliminary data.</text>
</comment>
<dbReference type="EMBL" id="CAJVPP010001004">
    <property type="protein sequence ID" value="CAG8527701.1"/>
    <property type="molecule type" value="Genomic_DNA"/>
</dbReference>
<accession>A0A9N9FDA3</accession>
<gene>
    <name evidence="1" type="ORF">FMOSSE_LOCUS5352</name>
</gene>
<evidence type="ECO:0000313" key="1">
    <source>
        <dbReference type="EMBL" id="CAG8527701.1"/>
    </source>
</evidence>